<feature type="region of interest" description="Disordered" evidence="1">
    <location>
        <begin position="1"/>
        <end position="72"/>
    </location>
</feature>
<evidence type="ECO:0000313" key="3">
    <source>
        <dbReference type="Proteomes" id="UP000239895"/>
    </source>
</evidence>
<evidence type="ECO:0000256" key="1">
    <source>
        <dbReference type="SAM" id="MobiDB-lite"/>
    </source>
</evidence>
<feature type="compositionally biased region" description="Basic and acidic residues" evidence="1">
    <location>
        <begin position="7"/>
        <end position="17"/>
    </location>
</feature>
<gene>
    <name evidence="2" type="ORF">BCL65_102175</name>
</gene>
<feature type="region of interest" description="Disordered" evidence="1">
    <location>
        <begin position="195"/>
        <end position="233"/>
    </location>
</feature>
<evidence type="ECO:0000313" key="2">
    <source>
        <dbReference type="EMBL" id="PRZ08633.1"/>
    </source>
</evidence>
<keyword evidence="3" id="KW-1185">Reference proteome</keyword>
<feature type="compositionally biased region" description="Polar residues" evidence="1">
    <location>
        <begin position="29"/>
        <end position="55"/>
    </location>
</feature>
<reference evidence="2 3" key="1">
    <citation type="submission" date="2018-03" db="EMBL/GenBank/DDBJ databases">
        <title>Comparative analysis of microorganisms from saline springs in Andes Mountain Range, Colombia.</title>
        <authorList>
            <person name="Rubin E."/>
        </authorList>
    </citation>
    <scope>NUCLEOTIDE SEQUENCE [LARGE SCALE GENOMIC DNA]</scope>
    <source>
        <strain evidence="2 3">CG 23</strain>
    </source>
</reference>
<accession>A0ABX5EHQ3</accession>
<name>A0ABX5EHQ3_9MICO</name>
<sequence>MGFLDRLLGRSRDERPDIPGMTGGGTPRGYQSPTQAYQAGSSQQRPTTARSTTPSGPAASGPATERHPDDVAIDRYRYLLRTAPPDAVEQAHAEAFSQLTPEQRQRVLAEVGATVPASERATSDDPQALARMATRAEMRSPGTLEKTFRGQGGAGAPGFGAMVGSSLLGTVAGVVIGSAVANAMFGPMFGDPTTPVAEDAAAGDDAGAEGGDAGAEGADPGTTEAGADAGGAEAAGDEGLFGGFFGGDGGGFFGGDGGGFDGGFDI</sequence>
<comment type="caution">
    <text evidence="2">The sequence shown here is derived from an EMBL/GenBank/DDBJ whole genome shotgun (WGS) entry which is preliminary data.</text>
</comment>
<dbReference type="Proteomes" id="UP000239895">
    <property type="component" value="Unassembled WGS sequence"/>
</dbReference>
<dbReference type="EMBL" id="PVTX01000002">
    <property type="protein sequence ID" value="PRZ08633.1"/>
    <property type="molecule type" value="Genomic_DNA"/>
</dbReference>
<proteinExistence type="predicted"/>
<organism evidence="2 3">
    <name type="scientific">Isoptericola halotolerans</name>
    <dbReference type="NCBI Taxonomy" id="300560"/>
    <lineage>
        <taxon>Bacteria</taxon>
        <taxon>Bacillati</taxon>
        <taxon>Actinomycetota</taxon>
        <taxon>Actinomycetes</taxon>
        <taxon>Micrococcales</taxon>
        <taxon>Promicromonosporaceae</taxon>
        <taxon>Isoptericola</taxon>
    </lineage>
</organism>
<feature type="compositionally biased region" description="Low complexity" evidence="1">
    <location>
        <begin position="215"/>
        <end position="233"/>
    </location>
</feature>
<evidence type="ECO:0008006" key="4">
    <source>
        <dbReference type="Google" id="ProtNLM"/>
    </source>
</evidence>
<dbReference type="RefSeq" id="WP_106265514.1">
    <property type="nucleotide sequence ID" value="NZ_PVTX01000002.1"/>
</dbReference>
<protein>
    <recommendedName>
        <fullName evidence="4">DUF2076 domain-containing protein</fullName>
    </recommendedName>
</protein>